<dbReference type="Proteomes" id="UP000198397">
    <property type="component" value="Unassembled WGS sequence"/>
</dbReference>
<gene>
    <name evidence="3" type="ORF">SAMN06264855_101178</name>
</gene>
<dbReference type="OrthoDB" id="305503at2157"/>
<feature type="domain" description="DUF8049" evidence="2">
    <location>
        <begin position="1"/>
        <end position="83"/>
    </location>
</feature>
<evidence type="ECO:0000256" key="1">
    <source>
        <dbReference type="SAM" id="Phobius"/>
    </source>
</evidence>
<sequence>MKIERAREDLVVAGSGAGATVVLAILSSVGLVGEISSIAMLAPVFVYFAYLFSRKGGPYGSWDLARNWAILAILVALGVLVGSLV</sequence>
<organism evidence="3 4">
    <name type="scientific">Halorubrum vacuolatum</name>
    <name type="common">Natronobacterium vacuolatum</name>
    <dbReference type="NCBI Taxonomy" id="63740"/>
    <lineage>
        <taxon>Archaea</taxon>
        <taxon>Methanobacteriati</taxon>
        <taxon>Methanobacteriota</taxon>
        <taxon>Stenosarchaea group</taxon>
        <taxon>Halobacteria</taxon>
        <taxon>Halobacteriales</taxon>
        <taxon>Haloferacaceae</taxon>
        <taxon>Halorubrum</taxon>
    </lineage>
</organism>
<keyword evidence="1" id="KW-1133">Transmembrane helix</keyword>
<feature type="transmembrane region" description="Helical" evidence="1">
    <location>
        <begin position="35"/>
        <end position="52"/>
    </location>
</feature>
<keyword evidence="1" id="KW-0812">Transmembrane</keyword>
<dbReference type="RefSeq" id="WP_089383162.1">
    <property type="nucleotide sequence ID" value="NZ_FZNQ01000001.1"/>
</dbReference>
<reference evidence="3 4" key="1">
    <citation type="submission" date="2017-06" db="EMBL/GenBank/DDBJ databases">
        <authorList>
            <person name="Kim H.J."/>
            <person name="Triplett B.A."/>
        </authorList>
    </citation>
    <scope>NUCLEOTIDE SEQUENCE [LARGE SCALE GENOMIC DNA]</scope>
    <source>
        <strain evidence="3 4">DSM 8800</strain>
    </source>
</reference>
<proteinExistence type="predicted"/>
<evidence type="ECO:0000259" key="2">
    <source>
        <dbReference type="Pfam" id="PF26223"/>
    </source>
</evidence>
<feature type="transmembrane region" description="Helical" evidence="1">
    <location>
        <begin position="64"/>
        <end position="84"/>
    </location>
</feature>
<dbReference type="Pfam" id="PF26223">
    <property type="entry name" value="DUF8049"/>
    <property type="match status" value="1"/>
</dbReference>
<dbReference type="EMBL" id="FZNQ01000001">
    <property type="protein sequence ID" value="SNR23839.1"/>
    <property type="molecule type" value="Genomic_DNA"/>
</dbReference>
<keyword evidence="1" id="KW-0472">Membrane</keyword>
<evidence type="ECO:0000313" key="3">
    <source>
        <dbReference type="EMBL" id="SNR23839.1"/>
    </source>
</evidence>
<accession>A0A238UR87</accession>
<name>A0A238UR87_HALVU</name>
<evidence type="ECO:0000313" key="4">
    <source>
        <dbReference type="Proteomes" id="UP000198397"/>
    </source>
</evidence>
<protein>
    <recommendedName>
        <fullName evidence="2">DUF8049 domain-containing protein</fullName>
    </recommendedName>
</protein>
<dbReference type="InterPro" id="IPR058362">
    <property type="entry name" value="DUF8049"/>
</dbReference>
<keyword evidence="4" id="KW-1185">Reference proteome</keyword>
<dbReference type="AlphaFoldDB" id="A0A238UR87"/>